<organism evidence="2 3">
    <name type="scientific">Arctia plantaginis</name>
    <name type="common">Wood tiger moth</name>
    <name type="synonym">Phalaena plantaginis</name>
    <dbReference type="NCBI Taxonomy" id="874455"/>
    <lineage>
        <taxon>Eukaryota</taxon>
        <taxon>Metazoa</taxon>
        <taxon>Ecdysozoa</taxon>
        <taxon>Arthropoda</taxon>
        <taxon>Hexapoda</taxon>
        <taxon>Insecta</taxon>
        <taxon>Pterygota</taxon>
        <taxon>Neoptera</taxon>
        <taxon>Endopterygota</taxon>
        <taxon>Lepidoptera</taxon>
        <taxon>Glossata</taxon>
        <taxon>Ditrysia</taxon>
        <taxon>Noctuoidea</taxon>
        <taxon>Erebidae</taxon>
        <taxon>Arctiinae</taxon>
        <taxon>Arctia</taxon>
    </lineage>
</organism>
<accession>A0A8S0ZL17</accession>
<dbReference type="OrthoDB" id="161999at2759"/>
<proteinExistence type="predicted"/>
<comment type="caution">
    <text evidence="2">The sequence shown here is derived from an EMBL/GenBank/DDBJ whole genome shotgun (WGS) entry which is preliminary data.</text>
</comment>
<gene>
    <name evidence="2" type="ORF">APLA_LOCUS6124</name>
</gene>
<evidence type="ECO:0000313" key="3">
    <source>
        <dbReference type="Proteomes" id="UP000494256"/>
    </source>
</evidence>
<dbReference type="Proteomes" id="UP000494256">
    <property type="component" value="Unassembled WGS sequence"/>
</dbReference>
<feature type="compositionally biased region" description="Acidic residues" evidence="1">
    <location>
        <begin position="36"/>
        <end position="47"/>
    </location>
</feature>
<evidence type="ECO:0000256" key="1">
    <source>
        <dbReference type="SAM" id="MobiDB-lite"/>
    </source>
</evidence>
<evidence type="ECO:0000313" key="2">
    <source>
        <dbReference type="EMBL" id="CAB3233534.1"/>
    </source>
</evidence>
<dbReference type="EMBL" id="CADEBD010000293">
    <property type="protein sequence ID" value="CAB3233534.1"/>
    <property type="molecule type" value="Genomic_DNA"/>
</dbReference>
<name>A0A8S0ZL17_ARCPL</name>
<sequence length="130" mass="14240">MEGIPPDGASSSSSAVRAPPLRDEEIARILNHGSEEDADSDDEDEDLVQPVHLPRRAERLFMSEEDTEVPPINAAIGFEWPPQLPSGLQPQPSAQPEPEPNAEPEPDGPISSIRSHAIYELGRQTLPQKY</sequence>
<feature type="region of interest" description="Disordered" evidence="1">
    <location>
        <begin position="75"/>
        <end position="116"/>
    </location>
</feature>
<protein>
    <submittedName>
        <fullName evidence="2">Uncharacterized protein</fullName>
    </submittedName>
</protein>
<dbReference type="AlphaFoldDB" id="A0A8S0ZL17"/>
<feature type="region of interest" description="Disordered" evidence="1">
    <location>
        <begin position="1"/>
        <end position="50"/>
    </location>
</feature>
<reference evidence="2 3" key="1">
    <citation type="submission" date="2020-04" db="EMBL/GenBank/DDBJ databases">
        <authorList>
            <person name="Wallbank WR R."/>
            <person name="Pardo Diaz C."/>
            <person name="Kozak K."/>
            <person name="Martin S."/>
            <person name="Jiggins C."/>
            <person name="Moest M."/>
            <person name="Warren A I."/>
            <person name="Byers J.R.P. K."/>
            <person name="Montejo-Kovacevich G."/>
            <person name="Yen C E."/>
        </authorList>
    </citation>
    <scope>NUCLEOTIDE SEQUENCE [LARGE SCALE GENOMIC DNA]</scope>
</reference>